<comment type="caution">
    <text evidence="3">The sequence shown here is derived from an EMBL/GenBank/DDBJ whole genome shotgun (WGS) entry which is preliminary data.</text>
</comment>
<keyword evidence="4" id="KW-1185">Reference proteome</keyword>
<dbReference type="RefSeq" id="WP_186816309.1">
    <property type="nucleotide sequence ID" value="NZ_BJXB01000051.1"/>
</dbReference>
<protein>
    <recommendedName>
        <fullName evidence="2">Helix-turn-helix domain-containing protein</fullName>
    </recommendedName>
</protein>
<dbReference type="Pfam" id="PF12728">
    <property type="entry name" value="HTH_17"/>
    <property type="match status" value="1"/>
</dbReference>
<dbReference type="AlphaFoldDB" id="A0A511NBJ9"/>
<feature type="region of interest" description="Disordered" evidence="1">
    <location>
        <begin position="98"/>
        <end position="136"/>
    </location>
</feature>
<name>A0A511NBJ9_DEIC1</name>
<dbReference type="EMBL" id="BJXB01000051">
    <property type="protein sequence ID" value="GEM49977.1"/>
    <property type="molecule type" value="Genomic_DNA"/>
</dbReference>
<feature type="compositionally biased region" description="Basic and acidic residues" evidence="1">
    <location>
        <begin position="108"/>
        <end position="125"/>
    </location>
</feature>
<sequence>MTYTRHEPMALLTVQEAARMLHVSDDTVRRQIKEGDLEAVRIGTTPQGRPRYRIPSAAVEEKLGQSTLKAPSALERLQEAFSTLTEEQQETLIAQAVQWARSQSPAEQTRDRKPEPTKAELEKRFAGRLKARKQAS</sequence>
<reference evidence="3 4" key="1">
    <citation type="submission" date="2019-07" db="EMBL/GenBank/DDBJ databases">
        <title>Whole genome shotgun sequence of Deinococcus cellulosilyticus NBRC 106333.</title>
        <authorList>
            <person name="Hosoyama A."/>
            <person name="Uohara A."/>
            <person name="Ohji S."/>
            <person name="Ichikawa N."/>
        </authorList>
    </citation>
    <scope>NUCLEOTIDE SEQUENCE [LARGE SCALE GENOMIC DNA]</scope>
    <source>
        <strain evidence="3 4">NBRC 106333</strain>
    </source>
</reference>
<dbReference type="InterPro" id="IPR010093">
    <property type="entry name" value="SinI_DNA-bd"/>
</dbReference>
<proteinExistence type="predicted"/>
<dbReference type="GO" id="GO:0003677">
    <property type="term" value="F:DNA binding"/>
    <property type="evidence" value="ECO:0007669"/>
    <property type="project" value="InterPro"/>
</dbReference>
<organism evidence="3 4">
    <name type="scientific">Deinococcus cellulosilyticus (strain DSM 18568 / NBRC 106333 / KACC 11606 / 5516J-15)</name>
    <dbReference type="NCBI Taxonomy" id="1223518"/>
    <lineage>
        <taxon>Bacteria</taxon>
        <taxon>Thermotogati</taxon>
        <taxon>Deinococcota</taxon>
        <taxon>Deinococci</taxon>
        <taxon>Deinococcales</taxon>
        <taxon>Deinococcaceae</taxon>
        <taxon>Deinococcus</taxon>
    </lineage>
</organism>
<dbReference type="InterPro" id="IPR041657">
    <property type="entry name" value="HTH_17"/>
</dbReference>
<feature type="domain" description="Helix-turn-helix" evidence="2">
    <location>
        <begin position="11"/>
        <end position="61"/>
    </location>
</feature>
<accession>A0A511NBJ9</accession>
<dbReference type="SUPFAM" id="SSF46955">
    <property type="entry name" value="Putative DNA-binding domain"/>
    <property type="match status" value="1"/>
</dbReference>
<dbReference type="InterPro" id="IPR009061">
    <property type="entry name" value="DNA-bd_dom_put_sf"/>
</dbReference>
<evidence type="ECO:0000313" key="4">
    <source>
        <dbReference type="Proteomes" id="UP000321306"/>
    </source>
</evidence>
<evidence type="ECO:0000313" key="3">
    <source>
        <dbReference type="EMBL" id="GEM49977.1"/>
    </source>
</evidence>
<feature type="compositionally biased region" description="Basic residues" evidence="1">
    <location>
        <begin position="126"/>
        <end position="136"/>
    </location>
</feature>
<evidence type="ECO:0000256" key="1">
    <source>
        <dbReference type="SAM" id="MobiDB-lite"/>
    </source>
</evidence>
<evidence type="ECO:0000259" key="2">
    <source>
        <dbReference type="Pfam" id="PF12728"/>
    </source>
</evidence>
<dbReference type="Gene3D" id="1.10.1660.10">
    <property type="match status" value="1"/>
</dbReference>
<dbReference type="Proteomes" id="UP000321306">
    <property type="component" value="Unassembled WGS sequence"/>
</dbReference>
<dbReference type="NCBIfam" id="TIGR01764">
    <property type="entry name" value="excise"/>
    <property type="match status" value="1"/>
</dbReference>
<gene>
    <name evidence="3" type="ORF">DC3_56120</name>
</gene>